<reference evidence="3 4" key="1">
    <citation type="submission" date="2018-08" db="EMBL/GenBank/DDBJ databases">
        <title>A genome reference for cultivated species of the human gut microbiota.</title>
        <authorList>
            <person name="Zou Y."/>
            <person name="Xue W."/>
            <person name="Luo G."/>
        </authorList>
    </citation>
    <scope>NUCLEOTIDE SEQUENCE [LARGE SCALE GENOMIC DNA]</scope>
    <source>
        <strain evidence="1 3">AF12-11</strain>
        <strain evidence="2 4">AF36-1BH</strain>
    </source>
</reference>
<evidence type="ECO:0000313" key="4">
    <source>
        <dbReference type="Proteomes" id="UP000283325"/>
    </source>
</evidence>
<organism evidence="1 3">
    <name type="scientific">Dorea formicigenerans</name>
    <dbReference type="NCBI Taxonomy" id="39486"/>
    <lineage>
        <taxon>Bacteria</taxon>
        <taxon>Bacillati</taxon>
        <taxon>Bacillota</taxon>
        <taxon>Clostridia</taxon>
        <taxon>Lachnospirales</taxon>
        <taxon>Lachnospiraceae</taxon>
        <taxon>Dorea</taxon>
    </lineage>
</organism>
<name>A0A395XLZ2_9FIRM</name>
<dbReference type="Proteomes" id="UP000283325">
    <property type="component" value="Unassembled WGS sequence"/>
</dbReference>
<dbReference type="RefSeq" id="WP_028088060.1">
    <property type="nucleotide sequence ID" value="NZ_JAAITG010000007.1"/>
</dbReference>
<evidence type="ECO:0000313" key="2">
    <source>
        <dbReference type="EMBL" id="RHL89168.1"/>
    </source>
</evidence>
<dbReference type="EMBL" id="QRPD01000003">
    <property type="protein sequence ID" value="RHL89168.1"/>
    <property type="molecule type" value="Genomic_DNA"/>
</dbReference>
<dbReference type="EMBL" id="QSAJ01000023">
    <property type="protein sequence ID" value="RGW52339.1"/>
    <property type="molecule type" value="Genomic_DNA"/>
</dbReference>
<accession>A0A395XLZ2</accession>
<evidence type="ECO:0000313" key="3">
    <source>
        <dbReference type="Proteomes" id="UP000266376"/>
    </source>
</evidence>
<protein>
    <submittedName>
        <fullName evidence="1">Uncharacterized protein</fullName>
    </submittedName>
</protein>
<comment type="caution">
    <text evidence="1">The sequence shown here is derived from an EMBL/GenBank/DDBJ whole genome shotgun (WGS) entry which is preliminary data.</text>
</comment>
<gene>
    <name evidence="1" type="ORF">DWV67_09880</name>
    <name evidence="2" type="ORF">DWZ98_04580</name>
</gene>
<dbReference type="GeneID" id="97328006"/>
<dbReference type="Proteomes" id="UP000266376">
    <property type="component" value="Unassembled WGS sequence"/>
</dbReference>
<evidence type="ECO:0000313" key="1">
    <source>
        <dbReference type="EMBL" id="RGW52339.1"/>
    </source>
</evidence>
<dbReference type="AlphaFoldDB" id="A0A395XLZ2"/>
<sequence length="100" mass="11575">MMEAKKKYVKPAFRFVTDLGSILECLYEVYGTDGELLLKGEKLSDTVICPFVRMVQKKCSVVDAEILHLMLWKIYMVSARKEAFVADAKKELHPLFDQER</sequence>
<proteinExistence type="predicted"/>